<dbReference type="PANTHER" id="PTHR10983:SF24">
    <property type="entry name" value="1-ACYLGLYCEROL-3-PHOSPHATE O-ACYLTRANSFERASE 3, ISOFORM E-RELATED"/>
    <property type="match status" value="1"/>
</dbReference>
<comment type="similarity">
    <text evidence="1">Belongs to the 1-acyl-sn-glycerol-3-phosphate acyltransferase family.</text>
</comment>
<keyword evidence="4" id="KW-0472">Membrane</keyword>
<accession>T1GTH5</accession>
<evidence type="ECO:0000313" key="6">
    <source>
        <dbReference type="EnsemblMetazoa" id="MESCA007007-PA"/>
    </source>
</evidence>
<keyword evidence="7" id="KW-1185">Reference proteome</keyword>
<reference evidence="7" key="1">
    <citation type="submission" date="2013-02" db="EMBL/GenBank/DDBJ databases">
        <authorList>
            <person name="Hughes D."/>
        </authorList>
    </citation>
    <scope>NUCLEOTIDE SEQUENCE</scope>
    <source>
        <strain>Durham</strain>
        <strain evidence="7">NC isolate 2 -- Noor lab</strain>
    </source>
</reference>
<name>T1GTH5_MEGSC</name>
<feature type="domain" description="Phospholipid/glycerol acyltransferase" evidence="5">
    <location>
        <begin position="15"/>
        <end position="137"/>
    </location>
</feature>
<reference evidence="6" key="2">
    <citation type="submission" date="2015-06" db="UniProtKB">
        <authorList>
            <consortium name="EnsemblMetazoa"/>
        </authorList>
    </citation>
    <scope>IDENTIFICATION</scope>
</reference>
<keyword evidence="4" id="KW-1133">Transmembrane helix</keyword>
<dbReference type="GO" id="GO:0003841">
    <property type="term" value="F:1-acylglycerol-3-phosphate O-acyltransferase activity"/>
    <property type="evidence" value="ECO:0007669"/>
    <property type="project" value="TreeGrafter"/>
</dbReference>
<evidence type="ECO:0000259" key="5">
    <source>
        <dbReference type="SMART" id="SM00563"/>
    </source>
</evidence>
<evidence type="ECO:0000313" key="7">
    <source>
        <dbReference type="Proteomes" id="UP000015102"/>
    </source>
</evidence>
<dbReference type="InterPro" id="IPR002123">
    <property type="entry name" value="Plipid/glycerol_acylTrfase"/>
</dbReference>
<evidence type="ECO:0000256" key="3">
    <source>
        <dbReference type="ARBA" id="ARBA00023315"/>
    </source>
</evidence>
<dbReference type="EnsemblMetazoa" id="MESCA007007-RA">
    <property type="protein sequence ID" value="MESCA007007-PA"/>
    <property type="gene ID" value="MESCA007007"/>
</dbReference>
<dbReference type="Pfam" id="PF01553">
    <property type="entry name" value="Acyltransferase"/>
    <property type="match status" value="1"/>
</dbReference>
<dbReference type="SMART" id="SM00563">
    <property type="entry name" value="PlsC"/>
    <property type="match status" value="1"/>
</dbReference>
<proteinExistence type="inferred from homology"/>
<dbReference type="HOGENOM" id="CLU_041844_5_1_1"/>
<sequence>MDEEDLKKYDGQENVLLMMNHTYEIDWLAGWQFTEKMRVLGNCKAYAKKVISYVPVIGWTWYFSEFIFLNRSYDKDKEIIDKQLREVFSFPDPVWLLLNAEGTRFTEKKHEASVKFAQEKGMVPLKHHLIPRTKGFTASLPGLREKCDAIYDINLAFKKDADQVPEKEEEAAKFLQNLFVEKDKIIDSFHNTGSFFTESGFKEPASKLMVPRIYTLLNFIVGALVSILPLMYYLINSLLSANWIGFFIVVSILVGITLMMKKSIGMSKISKGSAYGSSVSHHQKST</sequence>
<keyword evidence="3" id="KW-0012">Acyltransferase</keyword>
<dbReference type="EMBL" id="CAQQ02101667">
    <property type="status" value="NOT_ANNOTATED_CDS"/>
    <property type="molecule type" value="Genomic_DNA"/>
</dbReference>
<feature type="transmembrane region" description="Helical" evidence="4">
    <location>
        <begin position="216"/>
        <end position="235"/>
    </location>
</feature>
<keyword evidence="2" id="KW-0808">Transferase</keyword>
<dbReference type="STRING" id="36166.T1GTH5"/>
<evidence type="ECO:0000256" key="2">
    <source>
        <dbReference type="ARBA" id="ARBA00022679"/>
    </source>
</evidence>
<dbReference type="Proteomes" id="UP000015102">
    <property type="component" value="Unassembled WGS sequence"/>
</dbReference>
<keyword evidence="4" id="KW-0812">Transmembrane</keyword>
<dbReference type="OMA" id="YPLYAFY"/>
<dbReference type="InterPro" id="IPR032098">
    <property type="entry name" value="Acyltransf_C"/>
</dbReference>
<dbReference type="PANTHER" id="PTHR10983">
    <property type="entry name" value="1-ACYLGLYCEROL-3-PHOSPHATE ACYLTRANSFERASE-RELATED"/>
    <property type="match status" value="1"/>
</dbReference>
<dbReference type="SUPFAM" id="SSF69593">
    <property type="entry name" value="Glycerol-3-phosphate (1)-acyltransferase"/>
    <property type="match status" value="1"/>
</dbReference>
<dbReference type="GO" id="GO:0012505">
    <property type="term" value="C:endomembrane system"/>
    <property type="evidence" value="ECO:0007669"/>
    <property type="project" value="TreeGrafter"/>
</dbReference>
<organism evidence="6 7">
    <name type="scientific">Megaselia scalaris</name>
    <name type="common">Humpbacked fly</name>
    <name type="synonym">Phora scalaris</name>
    <dbReference type="NCBI Taxonomy" id="36166"/>
    <lineage>
        <taxon>Eukaryota</taxon>
        <taxon>Metazoa</taxon>
        <taxon>Ecdysozoa</taxon>
        <taxon>Arthropoda</taxon>
        <taxon>Hexapoda</taxon>
        <taxon>Insecta</taxon>
        <taxon>Pterygota</taxon>
        <taxon>Neoptera</taxon>
        <taxon>Endopterygota</taxon>
        <taxon>Diptera</taxon>
        <taxon>Brachycera</taxon>
        <taxon>Muscomorpha</taxon>
        <taxon>Platypezoidea</taxon>
        <taxon>Phoridae</taxon>
        <taxon>Megaseliini</taxon>
        <taxon>Megaselia</taxon>
    </lineage>
</organism>
<protein>
    <recommendedName>
        <fullName evidence="5">Phospholipid/glycerol acyltransferase domain-containing protein</fullName>
    </recommendedName>
</protein>
<evidence type="ECO:0000256" key="1">
    <source>
        <dbReference type="ARBA" id="ARBA00008655"/>
    </source>
</evidence>
<dbReference type="CDD" id="cd07990">
    <property type="entry name" value="LPLAT_LCLAT1-like"/>
    <property type="match status" value="1"/>
</dbReference>
<feature type="transmembrane region" description="Helical" evidence="4">
    <location>
        <begin position="241"/>
        <end position="260"/>
    </location>
</feature>
<evidence type="ECO:0000256" key="4">
    <source>
        <dbReference type="SAM" id="Phobius"/>
    </source>
</evidence>
<dbReference type="Pfam" id="PF16076">
    <property type="entry name" value="Acyltransf_C"/>
    <property type="match status" value="1"/>
</dbReference>
<dbReference type="AlphaFoldDB" id="T1GTH5"/>